<evidence type="ECO:0000256" key="7">
    <source>
        <dbReference type="ARBA" id="ARBA00023128"/>
    </source>
</evidence>
<protein>
    <recommendedName>
        <fullName evidence="9">Mitochondrial distribution and morphology protein 12</fullName>
    </recommendedName>
    <alternativeName>
        <fullName evidence="9">Mitochondrial inheritance component MDM12</fullName>
    </alternativeName>
</protein>
<evidence type="ECO:0000256" key="9">
    <source>
        <dbReference type="HAMAP-Rule" id="MF_03104"/>
    </source>
</evidence>
<feature type="compositionally biased region" description="Low complexity" evidence="10">
    <location>
        <begin position="26"/>
        <end position="42"/>
    </location>
</feature>
<dbReference type="PANTHER" id="PTHR28204">
    <property type="entry name" value="MITOCHONDRIAL DISTRIBUTION AND MORPHOLOGY PROTEIN 12"/>
    <property type="match status" value="1"/>
</dbReference>
<evidence type="ECO:0000259" key="11">
    <source>
        <dbReference type="PROSITE" id="PS51847"/>
    </source>
</evidence>
<evidence type="ECO:0000256" key="2">
    <source>
        <dbReference type="ARBA" id="ARBA00022448"/>
    </source>
</evidence>
<dbReference type="HAMAP" id="MF_03104">
    <property type="entry name" value="Mdm12"/>
    <property type="match status" value="1"/>
</dbReference>
<evidence type="ECO:0000313" key="13">
    <source>
        <dbReference type="Proteomes" id="UP000092583"/>
    </source>
</evidence>
<accession>A0A1B9IUB6</accession>
<keyword evidence="6" id="KW-0446">Lipid-binding</keyword>
<keyword evidence="13" id="KW-1185">Reference proteome</keyword>
<dbReference type="InterPro" id="IPR031468">
    <property type="entry name" value="SMP_LBD"/>
</dbReference>
<feature type="region of interest" description="Disordered" evidence="10">
    <location>
        <begin position="316"/>
        <end position="351"/>
    </location>
</feature>
<dbReference type="GO" id="GO:0015914">
    <property type="term" value="P:phospholipid transport"/>
    <property type="evidence" value="ECO:0007669"/>
    <property type="project" value="TreeGrafter"/>
</dbReference>
<name>A0A1B9IUB6_9TREE</name>
<comment type="function">
    <text evidence="9">Component of the ERMES/MDM complex, which serves as a molecular tether to connect the endoplasmic reticulum (ER) and mitochondria. Components of this complex are involved in the control of mitochondrial shape and protein biogenesis, and function in nonvesicular lipid trafficking between the ER and mitochondria. MDM12 is required for the interaction of the ER-resident membrane protein MMM1 and the outer mitochondrial membrane-resident beta-barrel protein MDM10. The MDM12-MMM1 subcomplex functions in the major beta-barrel assembly pathway that is responsible for biogenesis of all mitochondrial outer membrane beta-barrel proteins, and acts in a late step after the SAM complex. The MDM10-MDM12-MMM1 subcomplex further acts in the TOM40-specific pathway after the action of the MDM12-MMM1 complex. Essential for establishing and maintaining the structure of mitochondria and maintenance of mtDNA nucleoids.</text>
</comment>
<evidence type="ECO:0000256" key="6">
    <source>
        <dbReference type="ARBA" id="ARBA00023121"/>
    </source>
</evidence>
<dbReference type="CDD" id="cd21672">
    <property type="entry name" value="SMP_Mdm12"/>
    <property type="match status" value="1"/>
</dbReference>
<evidence type="ECO:0000313" key="12">
    <source>
        <dbReference type="EMBL" id="OCF59126.1"/>
    </source>
</evidence>
<keyword evidence="7 9" id="KW-0496">Mitochondrion</keyword>
<dbReference type="PANTHER" id="PTHR28204:SF1">
    <property type="entry name" value="MITOCHONDRIAL DISTRIBUTION AND MORPHOLOGY PROTEIN 12"/>
    <property type="match status" value="1"/>
</dbReference>
<dbReference type="STRING" id="1331196.A0A1B9IUB6"/>
<dbReference type="PROSITE" id="PS51847">
    <property type="entry name" value="SMP"/>
    <property type="match status" value="1"/>
</dbReference>
<feature type="domain" description="SMP-LTD" evidence="11">
    <location>
        <begin position="1"/>
        <end position="515"/>
    </location>
</feature>
<dbReference type="InterPro" id="IPR027532">
    <property type="entry name" value="Mdm12"/>
</dbReference>
<dbReference type="GO" id="GO:0005789">
    <property type="term" value="C:endoplasmic reticulum membrane"/>
    <property type="evidence" value="ECO:0007669"/>
    <property type="project" value="UniProtKB-SubCell"/>
</dbReference>
<sequence>MSIDINWSLLNSSDSTQDKDQGVGPSTSTSTSTFNNSFSSTNLDDPGIPDTDVEDALSSSLIQLLNEQLSTSKRPSFIGPITVTSFSFGDLGPELEIKDIRDVWRVFDQGDEEGDELLAEQEEEERLRMLEKEERERMERRGVISGLEDERYEYVNLDNYVDQEDIPSKRDIRVGSRNRDRNRSYGHGHGHGYSQSYSKSHSQYAGTTPIPRSISNTHTLSIADHQSTTQSHSGKSYIPFPFDPNSSTLNHHHQHPNQIGITPSTSSVSMSMFSPGLGRRPASIAGSISGHRPPSVVGIGIGVTSLIPPASAIHSIHPHQDQIPPPPPAPLTRDHSYSLPPSPPALPPKGLPALSSSNNVPSAQIHFNLKHKSNLNLVLLTSLQVNYPSNLFMSLPLKISITGFTLQSDLVVAYSSEKNRLHLTVLPPQDDQNPNNTNQDYGYGYGYGYNKRNSMYSNQSIGEKIIPSLQIESEIGHSDAHVLRNVGKVEKFIVDVIRKTVVDELVFPNFHTIAL</sequence>
<evidence type="ECO:0000256" key="4">
    <source>
        <dbReference type="ARBA" id="ARBA00022824"/>
    </source>
</evidence>
<evidence type="ECO:0000256" key="8">
    <source>
        <dbReference type="ARBA" id="ARBA00023136"/>
    </source>
</evidence>
<feature type="region of interest" description="Disordered" evidence="10">
    <location>
        <begin position="168"/>
        <end position="274"/>
    </location>
</feature>
<dbReference type="GO" id="GO:1990456">
    <property type="term" value="P:mitochondrion-endoplasmic reticulum membrane tethering"/>
    <property type="evidence" value="ECO:0007669"/>
    <property type="project" value="TreeGrafter"/>
</dbReference>
<dbReference type="Pfam" id="PF26544">
    <property type="entry name" value="Mdm12"/>
    <property type="match status" value="1"/>
</dbReference>
<evidence type="ECO:0000256" key="5">
    <source>
        <dbReference type="ARBA" id="ARBA00023055"/>
    </source>
</evidence>
<keyword evidence="4 9" id="KW-0256">Endoplasmic reticulum</keyword>
<feature type="compositionally biased region" description="Basic and acidic residues" evidence="10">
    <location>
        <begin position="168"/>
        <end position="183"/>
    </location>
</feature>
<evidence type="ECO:0000256" key="1">
    <source>
        <dbReference type="ARBA" id="ARBA00004370"/>
    </source>
</evidence>
<dbReference type="AlphaFoldDB" id="A0A1B9IUB6"/>
<dbReference type="GO" id="GO:0045040">
    <property type="term" value="P:protein insertion into mitochondrial outer membrane"/>
    <property type="evidence" value="ECO:0007669"/>
    <property type="project" value="UniProtKB-UniRule"/>
</dbReference>
<dbReference type="Proteomes" id="UP000092583">
    <property type="component" value="Unassembled WGS sequence"/>
</dbReference>
<dbReference type="EMBL" id="KI669461">
    <property type="protein sequence ID" value="OCF59126.1"/>
    <property type="molecule type" value="Genomic_DNA"/>
</dbReference>
<feature type="region of interest" description="Disordered" evidence="10">
    <location>
        <begin position="1"/>
        <end position="47"/>
    </location>
</feature>
<dbReference type="OrthoDB" id="3356905at2759"/>
<reference evidence="13" key="2">
    <citation type="submission" date="2013-12" db="EMBL/GenBank/DDBJ databases">
        <title>Evolution of pathogenesis and genome organization in the Tremellales.</title>
        <authorList>
            <person name="Cuomo C."/>
            <person name="Litvintseva A."/>
            <person name="Heitman J."/>
            <person name="Chen Y."/>
            <person name="Sun S."/>
            <person name="Springer D."/>
            <person name="Dromer F."/>
            <person name="Young S."/>
            <person name="Zeng Q."/>
            <person name="Chapman S."/>
            <person name="Gujja S."/>
            <person name="Saif S."/>
            <person name="Birren B."/>
        </authorList>
    </citation>
    <scope>NUCLEOTIDE SEQUENCE [LARGE SCALE GENOMIC DNA]</scope>
    <source>
        <strain evidence="13">CBS 10435</strain>
    </source>
</reference>
<feature type="compositionally biased region" description="Pro residues" evidence="10">
    <location>
        <begin position="340"/>
        <end position="350"/>
    </location>
</feature>
<keyword evidence="2" id="KW-0813">Transport</keyword>
<feature type="compositionally biased region" description="Low complexity" evidence="10">
    <location>
        <begin position="262"/>
        <end position="274"/>
    </location>
</feature>
<keyword evidence="5" id="KW-0445">Lipid transport</keyword>
<organism evidence="12 13">
    <name type="scientific">Kwoniella mangroviensis CBS 10435</name>
    <dbReference type="NCBI Taxonomy" id="1331196"/>
    <lineage>
        <taxon>Eukaryota</taxon>
        <taxon>Fungi</taxon>
        <taxon>Dikarya</taxon>
        <taxon>Basidiomycota</taxon>
        <taxon>Agaricomycotina</taxon>
        <taxon>Tremellomycetes</taxon>
        <taxon>Tremellales</taxon>
        <taxon>Cryptococcaceae</taxon>
        <taxon>Kwoniella</taxon>
    </lineage>
</organism>
<evidence type="ECO:0000256" key="10">
    <source>
        <dbReference type="SAM" id="MobiDB-lite"/>
    </source>
</evidence>
<proteinExistence type="inferred from homology"/>
<keyword evidence="3 9" id="KW-1000">Mitochondrion outer membrane</keyword>
<reference evidence="12 13" key="1">
    <citation type="submission" date="2013-07" db="EMBL/GenBank/DDBJ databases">
        <title>The Genome Sequence of Kwoniella mangroviensis CBS10435.</title>
        <authorList>
            <consortium name="The Broad Institute Genome Sequencing Platform"/>
            <person name="Cuomo C."/>
            <person name="Litvintseva A."/>
            <person name="Chen Y."/>
            <person name="Heitman J."/>
            <person name="Sun S."/>
            <person name="Springer D."/>
            <person name="Dromer F."/>
            <person name="Young S.K."/>
            <person name="Zeng Q."/>
            <person name="Gargeya S."/>
            <person name="Fitzgerald M."/>
            <person name="Abouelleil A."/>
            <person name="Alvarado L."/>
            <person name="Berlin A.M."/>
            <person name="Chapman S.B."/>
            <person name="Dewar J."/>
            <person name="Goldberg J."/>
            <person name="Griggs A."/>
            <person name="Gujja S."/>
            <person name="Hansen M."/>
            <person name="Howarth C."/>
            <person name="Imamovic A."/>
            <person name="Larimer J."/>
            <person name="McCowan C."/>
            <person name="Murphy C."/>
            <person name="Pearson M."/>
            <person name="Priest M."/>
            <person name="Roberts A."/>
            <person name="Saif S."/>
            <person name="Shea T."/>
            <person name="Sykes S."/>
            <person name="Wortman J."/>
            <person name="Nusbaum C."/>
            <person name="Birren B."/>
        </authorList>
    </citation>
    <scope>NUCLEOTIDE SEQUENCE [LARGE SCALE GENOMIC DNA]</scope>
    <source>
        <strain evidence="12 13">CBS 10435</strain>
    </source>
</reference>
<comment type="similarity">
    <text evidence="9">Belongs to the MDM12 family.</text>
</comment>
<feature type="compositionally biased region" description="Low complexity" evidence="10">
    <location>
        <begin position="192"/>
        <end position="204"/>
    </location>
</feature>
<feature type="compositionally biased region" description="Polar residues" evidence="10">
    <location>
        <begin position="213"/>
        <end position="234"/>
    </location>
</feature>
<comment type="subunit">
    <text evidence="9">Component of the ER-mitochondria encounter structure (ERMES) or MDM complex, composed of MMM1, MDM10, MDM12 and MDM34. A MMM1 homodimer associates with one molecule of MDM12 on each side in a pairwise head-to-tail manner, and the SMP-LTD domains of MMM1 and MDM12 generate a continuous hydrophobic tunnel for phospholipid trafficking.</text>
</comment>
<dbReference type="GO" id="GO:0032865">
    <property type="term" value="C:ERMES complex"/>
    <property type="evidence" value="ECO:0007669"/>
    <property type="project" value="UniProtKB-UniRule"/>
</dbReference>
<gene>
    <name evidence="9" type="primary">MDM12</name>
    <name evidence="12" type="ORF">L486_03627</name>
</gene>
<dbReference type="GO" id="GO:0008289">
    <property type="term" value="F:lipid binding"/>
    <property type="evidence" value="ECO:0007669"/>
    <property type="project" value="UniProtKB-KW"/>
</dbReference>
<evidence type="ECO:0000256" key="3">
    <source>
        <dbReference type="ARBA" id="ARBA00022787"/>
    </source>
</evidence>
<keyword evidence="8 9" id="KW-0472">Membrane</keyword>
<comment type="subcellular location">
    <subcellularLocation>
        <location evidence="1">Membrane</location>
    </subcellularLocation>
    <subcellularLocation>
        <location evidence="9">Mitochondrion outer membrane</location>
        <topology evidence="9">Peripheral membrane protein</topology>
        <orientation evidence="9">Cytoplasmic side</orientation>
    </subcellularLocation>
    <subcellularLocation>
        <location evidence="9">Endoplasmic reticulum membrane</location>
        <topology evidence="9">Peripheral membrane protein</topology>
        <orientation evidence="9">Cytoplasmic side</orientation>
    </subcellularLocation>
    <text evidence="9">The ERMES/MDM complex localizes to a few discrete foci (around 10 per single cell), that represent mitochondria-endoplasmic reticulum junctions. These foci are often found next to mtDNA nucleoids.</text>
</comment>